<dbReference type="EMBL" id="CP133586">
    <property type="protein sequence ID" value="WMT14582.1"/>
    <property type="molecule type" value="Genomic_DNA"/>
</dbReference>
<dbReference type="SUPFAM" id="SSF56784">
    <property type="entry name" value="HAD-like"/>
    <property type="match status" value="1"/>
</dbReference>
<gene>
    <name evidence="4" type="ORF">RFB13_25955</name>
</gene>
<evidence type="ECO:0000256" key="3">
    <source>
        <dbReference type="ARBA" id="ARBA00022842"/>
    </source>
</evidence>
<dbReference type="Gene3D" id="1.20.1440.100">
    <property type="entry name" value="SG protein - dephosphorylation function"/>
    <property type="match status" value="1"/>
</dbReference>
<sequence length="228" mass="26017">MTLTAAFFDVDETLIKMKSMFHFYHFWCQSREIMGEYQLFDSNFCSARENGMAREELNRMYYRQFSGVDIDELYQTGETWFKTFLTSDEAYISPTVEAYQRHKQRGDLTVFISGSMLPLLKPLGKQLNVDAILCTRLLLDEQGKLTGEIGDPQTIGEGKKRAMQTFSQKMHIDLTKSFAYGDDISDIPMLAATGHPICAGDYAILANYARQNKWKILGEGIHINGEIS</sequence>
<dbReference type="Gene3D" id="3.40.50.1000">
    <property type="entry name" value="HAD superfamily/HAD-like"/>
    <property type="match status" value="1"/>
</dbReference>
<dbReference type="PANTHER" id="PTHR43344:SF13">
    <property type="entry name" value="PHOSPHATASE RV3661-RELATED"/>
    <property type="match status" value="1"/>
</dbReference>
<keyword evidence="3" id="KW-0460">Magnesium</keyword>
<dbReference type="GO" id="GO:0016787">
    <property type="term" value="F:hydrolase activity"/>
    <property type="evidence" value="ECO:0007669"/>
    <property type="project" value="UniProtKB-KW"/>
</dbReference>
<dbReference type="InterPro" id="IPR036412">
    <property type="entry name" value="HAD-like_sf"/>
</dbReference>
<proteinExistence type="predicted"/>
<dbReference type="NCBIfam" id="TIGR01488">
    <property type="entry name" value="HAD-SF-IB"/>
    <property type="match status" value="1"/>
</dbReference>
<reference evidence="4 5" key="1">
    <citation type="submission" date="2023-08" db="EMBL/GenBank/DDBJ databases">
        <title>Complete Genome and Methylome dissection of Serratia fonticola NEB369.</title>
        <authorList>
            <person name="Fomenkov A."/>
            <person name="Roberts R.D."/>
        </authorList>
    </citation>
    <scope>NUCLEOTIDE SEQUENCE [LARGE SCALE GENOMIC DNA]</scope>
    <source>
        <strain evidence="4 5">NEB369</strain>
    </source>
</reference>
<dbReference type="PANTHER" id="PTHR43344">
    <property type="entry name" value="PHOSPHOSERINE PHOSPHATASE"/>
    <property type="match status" value="1"/>
</dbReference>
<name>A0ABY9PNQ2_SERFO</name>
<dbReference type="InterPro" id="IPR006385">
    <property type="entry name" value="HAD_hydro_SerB1"/>
</dbReference>
<organism evidence="4 5">
    <name type="scientific">Serratia fonticola</name>
    <dbReference type="NCBI Taxonomy" id="47917"/>
    <lineage>
        <taxon>Bacteria</taxon>
        <taxon>Pseudomonadati</taxon>
        <taxon>Pseudomonadota</taxon>
        <taxon>Gammaproteobacteria</taxon>
        <taxon>Enterobacterales</taxon>
        <taxon>Yersiniaceae</taxon>
        <taxon>Serratia</taxon>
    </lineage>
</organism>
<keyword evidence="1" id="KW-0479">Metal-binding</keyword>
<accession>A0ABY9PNQ2</accession>
<dbReference type="Proteomes" id="UP001235341">
    <property type="component" value="Chromosome"/>
</dbReference>
<evidence type="ECO:0000256" key="2">
    <source>
        <dbReference type="ARBA" id="ARBA00022801"/>
    </source>
</evidence>
<keyword evidence="5" id="KW-1185">Reference proteome</keyword>
<evidence type="ECO:0000313" key="4">
    <source>
        <dbReference type="EMBL" id="WMT14582.1"/>
    </source>
</evidence>
<dbReference type="RefSeq" id="WP_261160598.1">
    <property type="nucleotide sequence ID" value="NZ_CAMKVM010000008.1"/>
</dbReference>
<dbReference type="NCBIfam" id="TIGR01490">
    <property type="entry name" value="HAD-SF-IB-hyp1"/>
    <property type="match status" value="1"/>
</dbReference>
<evidence type="ECO:0000313" key="5">
    <source>
        <dbReference type="Proteomes" id="UP001235341"/>
    </source>
</evidence>
<keyword evidence="2 4" id="KW-0378">Hydrolase</keyword>
<dbReference type="InterPro" id="IPR023214">
    <property type="entry name" value="HAD_sf"/>
</dbReference>
<protein>
    <submittedName>
        <fullName evidence="4">HAD-IB family hydrolase</fullName>
    </submittedName>
</protein>
<dbReference type="InterPro" id="IPR050582">
    <property type="entry name" value="HAD-like_SerB"/>
</dbReference>
<evidence type="ECO:0000256" key="1">
    <source>
        <dbReference type="ARBA" id="ARBA00022723"/>
    </source>
</evidence>
<dbReference type="Pfam" id="PF12710">
    <property type="entry name" value="HAD"/>
    <property type="match status" value="1"/>
</dbReference>